<dbReference type="InterPro" id="IPR001878">
    <property type="entry name" value="Znf_CCHC"/>
</dbReference>
<name>A0AAW1WJ75_RUBAR</name>
<feature type="region of interest" description="Disordered" evidence="8">
    <location>
        <begin position="1"/>
        <end position="50"/>
    </location>
</feature>
<feature type="compositionally biased region" description="Polar residues" evidence="8">
    <location>
        <begin position="318"/>
        <end position="334"/>
    </location>
</feature>
<dbReference type="InterPro" id="IPR052115">
    <property type="entry name" value="NEXT_complex_subunit_ZCCHC8"/>
</dbReference>
<evidence type="ECO:0000256" key="1">
    <source>
        <dbReference type="ARBA" id="ARBA00004642"/>
    </source>
</evidence>
<comment type="caution">
    <text evidence="10">The sequence shown here is derived from an EMBL/GenBank/DDBJ whole genome shotgun (WGS) entry which is preliminary data.</text>
</comment>
<protein>
    <recommendedName>
        <fullName evidence="9">CCHC-type domain-containing protein</fullName>
    </recommendedName>
</protein>
<comment type="subcellular location">
    <subcellularLocation>
        <location evidence="1">Nucleus</location>
        <location evidence="1">Nucleoplasm</location>
    </subcellularLocation>
</comment>
<dbReference type="PANTHER" id="PTHR13316:SF0">
    <property type="entry name" value="ZINC FINGER CCHC DOMAIN-CONTAINING PROTEIN 8"/>
    <property type="match status" value="1"/>
</dbReference>
<evidence type="ECO:0000256" key="7">
    <source>
        <dbReference type="PROSITE-ProRule" id="PRU00047"/>
    </source>
</evidence>
<accession>A0AAW1WJ75</accession>
<feature type="compositionally biased region" description="Basic and acidic residues" evidence="8">
    <location>
        <begin position="546"/>
        <end position="563"/>
    </location>
</feature>
<feature type="region of interest" description="Disordered" evidence="8">
    <location>
        <begin position="447"/>
        <end position="584"/>
    </location>
</feature>
<evidence type="ECO:0000256" key="6">
    <source>
        <dbReference type="ARBA" id="ARBA00023242"/>
    </source>
</evidence>
<evidence type="ECO:0000259" key="9">
    <source>
        <dbReference type="PROSITE" id="PS50158"/>
    </source>
</evidence>
<evidence type="ECO:0000313" key="10">
    <source>
        <dbReference type="EMBL" id="KAK9924757.1"/>
    </source>
</evidence>
<dbReference type="GO" id="GO:0008270">
    <property type="term" value="F:zinc ion binding"/>
    <property type="evidence" value="ECO:0007669"/>
    <property type="project" value="UniProtKB-KW"/>
</dbReference>
<dbReference type="AlphaFoldDB" id="A0AAW1WJ75"/>
<evidence type="ECO:0000256" key="5">
    <source>
        <dbReference type="ARBA" id="ARBA00022833"/>
    </source>
</evidence>
<dbReference type="SMART" id="SM00581">
    <property type="entry name" value="PSP"/>
    <property type="match status" value="1"/>
</dbReference>
<dbReference type="SUPFAM" id="SSF57756">
    <property type="entry name" value="Retrovirus zinc finger-like domains"/>
    <property type="match status" value="1"/>
</dbReference>
<sequence>MESEDFIALPASGDSGCGDVNDEHNDSHRDSKEIADTQPTNSEDKEDKPNIENLGHESIAQCEGSQCIPEANLANELVDNDSDMEIEDINNLPALVDKSSVLQVSVALTETITVARESSILHSALYENGDLAVQDASPFGIHNMDGTSVTGIKRSRTTVDEQQASVRVTYNSLTRASKHKLEELLQQWSEWHAKHVSSSQDPTQVLESGEETLFPALHVGTERTSGVSFWMDNQTGKAQNKEAIALDGNSVPLYDRGYALGLTLAGGSSNQEGGLEIIDDASRCFNCGSYNHALKECPKPRDHVAVNNARKQRKFKKNQTANSRNSTRYYQNSPAGKYDGLRPGALNAETRKLLGLGELDPPPWLNRMREIGYPPGYLDPDDEDQPSGIIIHGGVETKVEQEDGEIIETDQLEPPEPQRKKTIEFPGVNAPIPENADERVWAQGSSFSDLSRNRSHSRSNHYSEPVSRGHHREQRWSRDYRDDGPPGVDPGFGPSSYPPRYGSYDHNYNSRSSSNASAPRSPPFVRSQSDRGRRSSEFSFPYSPTRDSDPKYDYLIDEGKNDYEADNSSHSWDRVDRHRHHRRR</sequence>
<dbReference type="Proteomes" id="UP001457282">
    <property type="component" value="Unassembled WGS sequence"/>
</dbReference>
<keyword evidence="4 7" id="KW-0863">Zinc-finger</keyword>
<gene>
    <name evidence="10" type="ORF">M0R45_033110</name>
</gene>
<feature type="compositionally biased region" description="Basic and acidic residues" evidence="8">
    <location>
        <begin position="474"/>
        <end position="484"/>
    </location>
</feature>
<dbReference type="GO" id="GO:0071013">
    <property type="term" value="C:catalytic step 2 spliceosome"/>
    <property type="evidence" value="ECO:0007669"/>
    <property type="project" value="TreeGrafter"/>
</dbReference>
<keyword evidence="11" id="KW-1185">Reference proteome</keyword>
<reference evidence="10 11" key="1">
    <citation type="journal article" date="2023" name="G3 (Bethesda)">
        <title>A chromosome-length genome assembly and annotation of blackberry (Rubus argutus, cv. 'Hillquist').</title>
        <authorList>
            <person name="Bruna T."/>
            <person name="Aryal R."/>
            <person name="Dudchenko O."/>
            <person name="Sargent D.J."/>
            <person name="Mead D."/>
            <person name="Buti M."/>
            <person name="Cavallini A."/>
            <person name="Hytonen T."/>
            <person name="Andres J."/>
            <person name="Pham M."/>
            <person name="Weisz D."/>
            <person name="Mascagni F."/>
            <person name="Usai G."/>
            <person name="Natali L."/>
            <person name="Bassil N."/>
            <person name="Fernandez G.E."/>
            <person name="Lomsadze A."/>
            <person name="Armour M."/>
            <person name="Olukolu B."/>
            <person name="Poorten T."/>
            <person name="Britton C."/>
            <person name="Davik J."/>
            <person name="Ashrafi H."/>
            <person name="Aiden E.L."/>
            <person name="Borodovsky M."/>
            <person name="Worthington M."/>
        </authorList>
    </citation>
    <scope>NUCLEOTIDE SEQUENCE [LARGE SCALE GENOMIC DNA]</scope>
    <source>
        <strain evidence="10">PI 553951</strain>
    </source>
</reference>
<evidence type="ECO:0000256" key="8">
    <source>
        <dbReference type="SAM" id="MobiDB-lite"/>
    </source>
</evidence>
<feature type="compositionally biased region" description="Low complexity" evidence="8">
    <location>
        <begin position="509"/>
        <end position="519"/>
    </location>
</feature>
<evidence type="ECO:0000256" key="4">
    <source>
        <dbReference type="ARBA" id="ARBA00022771"/>
    </source>
</evidence>
<feature type="region of interest" description="Disordered" evidence="8">
    <location>
        <begin position="312"/>
        <end position="342"/>
    </location>
</feature>
<proteinExistence type="inferred from homology"/>
<dbReference type="Pfam" id="PF04046">
    <property type="entry name" value="PSP"/>
    <property type="match status" value="1"/>
</dbReference>
<comment type="similarity">
    <text evidence="2">Belongs to the ZCCHC8 family.</text>
</comment>
<keyword evidence="3" id="KW-0479">Metal-binding</keyword>
<feature type="compositionally biased region" description="Basic and acidic residues" evidence="8">
    <location>
        <begin position="21"/>
        <end position="35"/>
    </location>
</feature>
<dbReference type="PANTHER" id="PTHR13316">
    <property type="entry name" value="ZINC FINGER, CCHC DOMAIN CONTAINING 8"/>
    <property type="match status" value="1"/>
</dbReference>
<dbReference type="EMBL" id="JBEDUW010000006">
    <property type="protein sequence ID" value="KAK9924757.1"/>
    <property type="molecule type" value="Genomic_DNA"/>
</dbReference>
<dbReference type="GO" id="GO:0003723">
    <property type="term" value="F:RNA binding"/>
    <property type="evidence" value="ECO:0007669"/>
    <property type="project" value="TreeGrafter"/>
</dbReference>
<dbReference type="InterPro" id="IPR036875">
    <property type="entry name" value="Znf_CCHC_sf"/>
</dbReference>
<keyword evidence="5" id="KW-0862">Zinc</keyword>
<organism evidence="10 11">
    <name type="scientific">Rubus argutus</name>
    <name type="common">Southern blackberry</name>
    <dbReference type="NCBI Taxonomy" id="59490"/>
    <lineage>
        <taxon>Eukaryota</taxon>
        <taxon>Viridiplantae</taxon>
        <taxon>Streptophyta</taxon>
        <taxon>Embryophyta</taxon>
        <taxon>Tracheophyta</taxon>
        <taxon>Spermatophyta</taxon>
        <taxon>Magnoliopsida</taxon>
        <taxon>eudicotyledons</taxon>
        <taxon>Gunneridae</taxon>
        <taxon>Pentapetalae</taxon>
        <taxon>rosids</taxon>
        <taxon>fabids</taxon>
        <taxon>Rosales</taxon>
        <taxon>Rosaceae</taxon>
        <taxon>Rosoideae</taxon>
        <taxon>Rosoideae incertae sedis</taxon>
        <taxon>Rubus</taxon>
    </lineage>
</organism>
<dbReference type="PROSITE" id="PS50158">
    <property type="entry name" value="ZF_CCHC"/>
    <property type="match status" value="1"/>
</dbReference>
<feature type="compositionally biased region" description="Low complexity" evidence="8">
    <location>
        <begin position="485"/>
        <end position="494"/>
    </location>
</feature>
<keyword evidence="6" id="KW-0539">Nucleus</keyword>
<dbReference type="GO" id="GO:0005654">
    <property type="term" value="C:nucleoplasm"/>
    <property type="evidence" value="ECO:0007669"/>
    <property type="project" value="UniProtKB-SubCell"/>
</dbReference>
<dbReference type="InterPro" id="IPR006568">
    <property type="entry name" value="PSP_pro-rich"/>
</dbReference>
<evidence type="ECO:0000256" key="2">
    <source>
        <dbReference type="ARBA" id="ARBA00007497"/>
    </source>
</evidence>
<feature type="region of interest" description="Disordered" evidence="8">
    <location>
        <begin position="408"/>
        <end position="435"/>
    </location>
</feature>
<evidence type="ECO:0000256" key="3">
    <source>
        <dbReference type="ARBA" id="ARBA00022723"/>
    </source>
</evidence>
<evidence type="ECO:0000313" key="11">
    <source>
        <dbReference type="Proteomes" id="UP001457282"/>
    </source>
</evidence>
<feature type="domain" description="CCHC-type" evidence="9">
    <location>
        <begin position="283"/>
        <end position="299"/>
    </location>
</feature>